<dbReference type="Proteomes" id="UP000184389">
    <property type="component" value="Unassembled WGS sequence"/>
</dbReference>
<evidence type="ECO:0000256" key="1">
    <source>
        <dbReference type="ARBA" id="ARBA00004953"/>
    </source>
</evidence>
<protein>
    <submittedName>
        <fullName evidence="7">Precorrin-6Y C5,15-methyltransferase (Decarboxylating)</fullName>
    </submittedName>
</protein>
<keyword evidence="3 7" id="KW-0489">Methyltransferase</keyword>
<feature type="domain" description="Tetrapyrrole methylase" evidence="6">
    <location>
        <begin position="1"/>
        <end position="180"/>
    </location>
</feature>
<evidence type="ECO:0000256" key="2">
    <source>
        <dbReference type="ARBA" id="ARBA00022573"/>
    </source>
</evidence>
<dbReference type="GO" id="GO:0032259">
    <property type="term" value="P:methylation"/>
    <property type="evidence" value="ECO:0007669"/>
    <property type="project" value="UniProtKB-KW"/>
</dbReference>
<dbReference type="GO" id="GO:0009236">
    <property type="term" value="P:cobalamin biosynthetic process"/>
    <property type="evidence" value="ECO:0007669"/>
    <property type="project" value="UniProtKB-UniPathway"/>
</dbReference>
<dbReference type="CDD" id="cd11644">
    <property type="entry name" value="Precorrin-6Y-MT"/>
    <property type="match status" value="1"/>
</dbReference>
<reference evidence="7 8" key="1">
    <citation type="submission" date="2016-11" db="EMBL/GenBank/DDBJ databases">
        <authorList>
            <person name="Jaros S."/>
            <person name="Januszkiewicz K."/>
            <person name="Wedrychowicz H."/>
        </authorList>
    </citation>
    <scope>NUCLEOTIDE SEQUENCE [LARGE SCALE GENOMIC DNA]</scope>
    <source>
        <strain evidence="7 8">DSM 13106</strain>
    </source>
</reference>
<gene>
    <name evidence="7" type="ORF">SAMN02745180_01973</name>
</gene>
<dbReference type="UniPathway" id="UPA00148"/>
<dbReference type="PANTHER" id="PTHR43182:SF1">
    <property type="entry name" value="COBALT-PRECORRIN-7 C(5)-METHYLTRANSFERASE"/>
    <property type="match status" value="1"/>
</dbReference>
<evidence type="ECO:0000256" key="5">
    <source>
        <dbReference type="ARBA" id="ARBA00022691"/>
    </source>
</evidence>
<dbReference type="SUPFAM" id="SSF53790">
    <property type="entry name" value="Tetrapyrrole methylase"/>
    <property type="match status" value="1"/>
</dbReference>
<dbReference type="GO" id="GO:0008276">
    <property type="term" value="F:protein methyltransferase activity"/>
    <property type="evidence" value="ECO:0007669"/>
    <property type="project" value="InterPro"/>
</dbReference>
<dbReference type="Pfam" id="PF00590">
    <property type="entry name" value="TP_methylase"/>
    <property type="match status" value="1"/>
</dbReference>
<dbReference type="Gene3D" id="3.40.1010.10">
    <property type="entry name" value="Cobalt-precorrin-4 Transmethylase, Domain 1"/>
    <property type="match status" value="1"/>
</dbReference>
<dbReference type="InterPro" id="IPR000878">
    <property type="entry name" value="4pyrrol_Mease"/>
</dbReference>
<dbReference type="PANTHER" id="PTHR43182">
    <property type="entry name" value="COBALT-PRECORRIN-6B C(15)-METHYLTRANSFERASE (DECARBOXYLATING)"/>
    <property type="match status" value="1"/>
</dbReference>
<dbReference type="InterPro" id="IPR012818">
    <property type="entry name" value="CbiE"/>
</dbReference>
<dbReference type="AlphaFoldDB" id="A0A1M5Y436"/>
<accession>A0A1M5Y436</accession>
<proteinExistence type="predicted"/>
<evidence type="ECO:0000313" key="8">
    <source>
        <dbReference type="Proteomes" id="UP000184389"/>
    </source>
</evidence>
<dbReference type="STRING" id="1123281.SAMN02745180_01973"/>
<dbReference type="InterPro" id="IPR014777">
    <property type="entry name" value="4pyrrole_Mease_sub1"/>
</dbReference>
<evidence type="ECO:0000256" key="3">
    <source>
        <dbReference type="ARBA" id="ARBA00022603"/>
    </source>
</evidence>
<sequence>MLTVAGIGPGNTKYLTAQVVEAINSAECIVAFGRAGESIKALRSDYIKVKNVDEVYRYSLMKENVLILASGDPCFYGILEYLKNKDILVDEVFPGLSSFQYMMGKLKKSWHNSRFLSLHGRDESLEVAFNSPMTIILTDSTNTPRVISKKLHELGLRGSMYIGYNLSYKDECILKINIGEEIEDISSLAVVVVENEMD</sequence>
<keyword evidence="2" id="KW-0169">Cobalamin biosynthesis</keyword>
<evidence type="ECO:0000256" key="4">
    <source>
        <dbReference type="ARBA" id="ARBA00022679"/>
    </source>
</evidence>
<keyword evidence="5" id="KW-0949">S-adenosyl-L-methionine</keyword>
<keyword evidence="4 7" id="KW-0808">Transferase</keyword>
<evidence type="ECO:0000259" key="6">
    <source>
        <dbReference type="Pfam" id="PF00590"/>
    </source>
</evidence>
<name>A0A1M5Y436_9FIRM</name>
<dbReference type="InterPro" id="IPR035996">
    <property type="entry name" value="4pyrrol_Methylase_sf"/>
</dbReference>
<dbReference type="EMBL" id="FQXR01000009">
    <property type="protein sequence ID" value="SHI06807.1"/>
    <property type="molecule type" value="Genomic_DNA"/>
</dbReference>
<comment type="pathway">
    <text evidence="1">Cofactor biosynthesis; adenosylcobalamin biosynthesis.</text>
</comment>
<dbReference type="OrthoDB" id="9780707at2"/>
<keyword evidence="8" id="KW-1185">Reference proteome</keyword>
<dbReference type="NCBIfam" id="TIGR02467">
    <property type="entry name" value="CbiE"/>
    <property type="match status" value="1"/>
</dbReference>
<organism evidence="7 8">
    <name type="scientific">Sporanaerobacter acetigenes DSM 13106</name>
    <dbReference type="NCBI Taxonomy" id="1123281"/>
    <lineage>
        <taxon>Bacteria</taxon>
        <taxon>Bacillati</taxon>
        <taxon>Bacillota</taxon>
        <taxon>Tissierellia</taxon>
        <taxon>Tissierellales</taxon>
        <taxon>Sporanaerobacteraceae</taxon>
        <taxon>Sporanaerobacter</taxon>
    </lineage>
</organism>
<dbReference type="InterPro" id="IPR050714">
    <property type="entry name" value="Cobalamin_biosynth_MTase"/>
</dbReference>
<evidence type="ECO:0000313" key="7">
    <source>
        <dbReference type="EMBL" id="SHI06807.1"/>
    </source>
</evidence>
<dbReference type="RefSeq" id="WP_072744627.1">
    <property type="nucleotide sequence ID" value="NZ_FQXR01000009.1"/>
</dbReference>